<dbReference type="OrthoDB" id="35378at10239"/>
<evidence type="ECO:0000313" key="2">
    <source>
        <dbReference type="Proteomes" id="UP000204048"/>
    </source>
</evidence>
<reference evidence="1 2" key="1">
    <citation type="submission" date="2010-11" db="EMBL/GenBank/DDBJ databases">
        <title>The Genome Sequence of Pseudoalteromonas phage pYD6-A.</title>
        <authorList>
            <consortium name="The Broad Institute Genome Sequencing Platform"/>
            <person name="Henn M.R."/>
            <person name="Wolf A."/>
            <person name="Jost G."/>
            <person name="Levin J."/>
            <person name="Malboeuf C."/>
            <person name="Casali M."/>
            <person name="Russ C."/>
            <person name="Lennon N."/>
            <person name="Chapman S.B."/>
            <person name="Erlich R."/>
            <person name="Young S.K."/>
            <person name="Yandava C."/>
            <person name="Zeng Q."/>
            <person name="Alvarado L."/>
            <person name="Anderson S."/>
            <person name="Berlin A."/>
            <person name="Chen Z."/>
            <person name="Freedman E."/>
            <person name="Gellesch M."/>
            <person name="Goldberg J."/>
            <person name="Green L."/>
            <person name="Griggs A."/>
            <person name="Gujja S."/>
            <person name="Heilman E.R."/>
            <person name="Heiman D."/>
            <person name="Hollinger A."/>
            <person name="Howarth C."/>
            <person name="Larson L."/>
            <person name="Mehta T."/>
            <person name="Pearson M."/>
            <person name="Roberts A."/>
            <person name="Ryan E."/>
            <person name="Saif S."/>
            <person name="Shea T."/>
            <person name="Shenoy N."/>
            <person name="Sisk P."/>
            <person name="Stolte C."/>
            <person name="Sykes S."/>
            <person name="White J."/>
            <person name="Haas B."/>
            <person name="Nusbaum C."/>
            <person name="Birren B."/>
        </authorList>
    </citation>
    <scope>NUCLEOTIDE SEQUENCE [LARGE SCALE GENOMIC DNA]</scope>
    <source>
        <strain evidence="2">pYD6-A</strain>
    </source>
</reference>
<dbReference type="GeneID" id="15010762"/>
<dbReference type="KEGG" id="vg:15010762"/>
<dbReference type="EMBL" id="JF974296">
    <property type="protein sequence ID" value="AGH57551.1"/>
    <property type="molecule type" value="Genomic_DNA"/>
</dbReference>
<organism evidence="1 2">
    <name type="scientific">Pseudoalteromonas phage pYD6-A</name>
    <dbReference type="NCBI Taxonomy" id="754052"/>
    <lineage>
        <taxon>Viruses</taxon>
        <taxon>Duplodnaviria</taxon>
        <taxon>Heunggongvirae</taxon>
        <taxon>Uroviricota</taxon>
        <taxon>Caudoviricetes</taxon>
        <taxon>Schitoviridae</taxon>
        <taxon>Fuhrmanvirinae</taxon>
        <taxon>Matsuvirus</taxon>
        <taxon>Matsuvirus pYD6A</taxon>
    </lineage>
</organism>
<accession>M4SRX0</accession>
<proteinExistence type="predicted"/>
<protein>
    <submittedName>
        <fullName evidence="1">Uncharacterized protein</fullName>
    </submittedName>
</protein>
<gene>
    <name evidence="1" type="ORF">PYDG_00019</name>
</gene>
<sequence length="103" mass="11654">MLKRQLGLFEYLIKESIMGRKTNASTQSTGRTDNFQTADAFLRLEVVAADGSKHRLPKDVALYIKNHLSEQLIKKASDDAEYEFKLVGKIHVVDNSPKEDIAF</sequence>
<name>M4SRX0_9CAUD</name>
<keyword evidence="2" id="KW-1185">Reference proteome</keyword>
<dbReference type="RefSeq" id="YP_007674229.1">
    <property type="nucleotide sequence ID" value="NC_020849.1"/>
</dbReference>
<evidence type="ECO:0000313" key="1">
    <source>
        <dbReference type="EMBL" id="AGH57551.1"/>
    </source>
</evidence>
<dbReference type="Proteomes" id="UP000204048">
    <property type="component" value="Segment"/>
</dbReference>